<evidence type="ECO:0000256" key="10">
    <source>
        <dbReference type="PIRNR" id="PIRNR006268"/>
    </source>
</evidence>
<dbReference type="PANTHER" id="PTHR30040:SF2">
    <property type="entry name" value="FAD:PROTEIN FMN TRANSFERASE"/>
    <property type="match status" value="1"/>
</dbReference>
<evidence type="ECO:0000256" key="7">
    <source>
        <dbReference type="ARBA" id="ARBA00022842"/>
    </source>
</evidence>
<evidence type="ECO:0000256" key="9">
    <source>
        <dbReference type="ARBA" id="ARBA00048540"/>
    </source>
</evidence>
<dbReference type="OrthoDB" id="9778595at2"/>
<dbReference type="SUPFAM" id="SSF143631">
    <property type="entry name" value="ApbE-like"/>
    <property type="match status" value="1"/>
</dbReference>
<evidence type="ECO:0000256" key="11">
    <source>
        <dbReference type="PIRSR" id="PIRSR006268-2"/>
    </source>
</evidence>
<evidence type="ECO:0000256" key="2">
    <source>
        <dbReference type="ARBA" id="ARBA00016337"/>
    </source>
</evidence>
<dbReference type="EMBL" id="JEMA01001134">
    <property type="protein sequence ID" value="KYF61995.1"/>
    <property type="molecule type" value="Genomic_DNA"/>
</dbReference>
<dbReference type="InterPro" id="IPR003374">
    <property type="entry name" value="ApbE-like_sf"/>
</dbReference>
<evidence type="ECO:0000256" key="12">
    <source>
        <dbReference type="SAM" id="SignalP"/>
    </source>
</evidence>
<dbReference type="EC" id="2.7.1.180" evidence="1 10"/>
<protein>
    <recommendedName>
        <fullName evidence="2 10">FAD:protein FMN transferase</fullName>
        <ecNumber evidence="1 10">2.7.1.180</ecNumber>
    </recommendedName>
    <alternativeName>
        <fullName evidence="8 10">Flavin transferase</fullName>
    </alternativeName>
</protein>
<dbReference type="InterPro" id="IPR024932">
    <property type="entry name" value="ApbE"/>
</dbReference>
<keyword evidence="5 10" id="KW-0479">Metal-binding</keyword>
<name>A0A150Q1W2_SORCE</name>
<dbReference type="AlphaFoldDB" id="A0A150Q1W2"/>
<keyword evidence="3 10" id="KW-0285">Flavoprotein</keyword>
<dbReference type="GO" id="GO:0016740">
    <property type="term" value="F:transferase activity"/>
    <property type="evidence" value="ECO:0007669"/>
    <property type="project" value="UniProtKB-UniRule"/>
</dbReference>
<evidence type="ECO:0000256" key="4">
    <source>
        <dbReference type="ARBA" id="ARBA00022679"/>
    </source>
</evidence>
<evidence type="ECO:0000313" key="13">
    <source>
        <dbReference type="EMBL" id="KYF61995.1"/>
    </source>
</evidence>
<keyword evidence="7 10" id="KW-0460">Magnesium</keyword>
<feature type="binding site" evidence="11">
    <location>
        <position position="332"/>
    </location>
    <ligand>
        <name>Mg(2+)</name>
        <dbReference type="ChEBI" id="CHEBI:18420"/>
    </ligand>
</feature>
<dbReference type="Pfam" id="PF02424">
    <property type="entry name" value="ApbE"/>
    <property type="match status" value="1"/>
</dbReference>
<comment type="caution">
    <text evidence="13">The sequence shown here is derived from an EMBL/GenBank/DDBJ whole genome shotgun (WGS) entry which is preliminary data.</text>
</comment>
<evidence type="ECO:0000313" key="14">
    <source>
        <dbReference type="Proteomes" id="UP000075260"/>
    </source>
</evidence>
<accession>A0A150Q1W2</accession>
<comment type="cofactor">
    <cofactor evidence="11">
        <name>Mg(2+)</name>
        <dbReference type="ChEBI" id="CHEBI:18420"/>
    </cofactor>
    <cofactor evidence="11">
        <name>Mn(2+)</name>
        <dbReference type="ChEBI" id="CHEBI:29035"/>
    </cofactor>
    <text evidence="11">Magnesium. Can also use manganese.</text>
</comment>
<keyword evidence="4 10" id="KW-0808">Transferase</keyword>
<evidence type="ECO:0000256" key="5">
    <source>
        <dbReference type="ARBA" id="ARBA00022723"/>
    </source>
</evidence>
<dbReference type="Proteomes" id="UP000075260">
    <property type="component" value="Unassembled WGS sequence"/>
</dbReference>
<evidence type="ECO:0000256" key="6">
    <source>
        <dbReference type="ARBA" id="ARBA00022827"/>
    </source>
</evidence>
<dbReference type="Gene3D" id="3.10.520.10">
    <property type="entry name" value="ApbE-like domains"/>
    <property type="match status" value="1"/>
</dbReference>
<dbReference type="GO" id="GO:0046872">
    <property type="term" value="F:metal ion binding"/>
    <property type="evidence" value="ECO:0007669"/>
    <property type="project" value="UniProtKB-UniRule"/>
</dbReference>
<feature type="chain" id="PRO_5039889741" description="FAD:protein FMN transferase" evidence="12">
    <location>
        <begin position="27"/>
        <end position="387"/>
    </location>
</feature>
<comment type="similarity">
    <text evidence="10">Belongs to the ApbE family.</text>
</comment>
<keyword evidence="12" id="KW-0732">Signal</keyword>
<gene>
    <name evidence="13" type="ORF">BE15_24355</name>
</gene>
<comment type="catalytic activity">
    <reaction evidence="9 10">
        <text>L-threonyl-[protein] + FAD = FMN-L-threonyl-[protein] + AMP + H(+)</text>
        <dbReference type="Rhea" id="RHEA:36847"/>
        <dbReference type="Rhea" id="RHEA-COMP:11060"/>
        <dbReference type="Rhea" id="RHEA-COMP:11061"/>
        <dbReference type="ChEBI" id="CHEBI:15378"/>
        <dbReference type="ChEBI" id="CHEBI:30013"/>
        <dbReference type="ChEBI" id="CHEBI:57692"/>
        <dbReference type="ChEBI" id="CHEBI:74257"/>
        <dbReference type="ChEBI" id="CHEBI:456215"/>
        <dbReference type="EC" id="2.7.1.180"/>
    </reaction>
</comment>
<evidence type="ECO:0000256" key="3">
    <source>
        <dbReference type="ARBA" id="ARBA00022630"/>
    </source>
</evidence>
<reference evidence="13 14" key="1">
    <citation type="submission" date="2014-02" db="EMBL/GenBank/DDBJ databases">
        <title>The small core and large imbalanced accessory genome model reveals a collaborative survival strategy of Sorangium cellulosum strains in nature.</title>
        <authorList>
            <person name="Han K."/>
            <person name="Peng R."/>
            <person name="Blom J."/>
            <person name="Li Y.-Z."/>
        </authorList>
    </citation>
    <scope>NUCLEOTIDE SEQUENCE [LARGE SCALE GENOMIC DNA]</scope>
    <source>
        <strain evidence="13 14">So0008-312</strain>
    </source>
</reference>
<feature type="signal peptide" evidence="12">
    <location>
        <begin position="1"/>
        <end position="26"/>
    </location>
</feature>
<dbReference type="PANTHER" id="PTHR30040">
    <property type="entry name" value="THIAMINE BIOSYNTHESIS LIPOPROTEIN APBE"/>
    <property type="match status" value="1"/>
</dbReference>
<keyword evidence="6 10" id="KW-0274">FAD</keyword>
<dbReference type="PIRSF" id="PIRSF006268">
    <property type="entry name" value="ApbE"/>
    <property type="match status" value="1"/>
</dbReference>
<sequence length="387" mass="41815">MHGPRCSSRFLVCSLRLCLGAMLAPAACDVPACARARALQESAPAASTDAASPGPSQAAQAQAAPARVVVEARAMGTSLVLAAYTSDVMDEAAIRGRLEKAVAEIRRLEGLMTTWRPESELSRVNAAAGKGAVEVSPESLAVIEKSLWISERSGGVFDITFEAMHGLWKFDEDIDDNVPPREDVERARALIDYRQIAIDSARRTVMLARPGMRLSLGGIAKGYAVDAAAQVLRAEGLTSFFVQAGGDLYIAGKKPDGSRWRAGVRDPRGKDANDYFAMIEVEDHAFSTAGDYERSFIKDGRRYHHILDPRTGFPATESRSVTLWAKDALTADAIDDAVFILGAEKGLALVEEIEDCGAVIVDRNNKVWVSKRLEGKVEVLRQPTEGL</sequence>
<proteinExistence type="inferred from homology"/>
<evidence type="ECO:0000256" key="1">
    <source>
        <dbReference type="ARBA" id="ARBA00011955"/>
    </source>
</evidence>
<dbReference type="RefSeq" id="WP_061612865.1">
    <property type="nucleotide sequence ID" value="NZ_JEMA01001134.1"/>
</dbReference>
<organism evidence="13 14">
    <name type="scientific">Sorangium cellulosum</name>
    <name type="common">Polyangium cellulosum</name>
    <dbReference type="NCBI Taxonomy" id="56"/>
    <lineage>
        <taxon>Bacteria</taxon>
        <taxon>Pseudomonadati</taxon>
        <taxon>Myxococcota</taxon>
        <taxon>Polyangia</taxon>
        <taxon>Polyangiales</taxon>
        <taxon>Polyangiaceae</taxon>
        <taxon>Sorangium</taxon>
    </lineage>
</organism>
<feature type="binding site" evidence="11">
    <location>
        <position position="218"/>
    </location>
    <ligand>
        <name>Mg(2+)</name>
        <dbReference type="ChEBI" id="CHEBI:18420"/>
    </ligand>
</feature>
<evidence type="ECO:0000256" key="8">
    <source>
        <dbReference type="ARBA" id="ARBA00031306"/>
    </source>
</evidence>